<dbReference type="AlphaFoldDB" id="A0A897NT23"/>
<reference evidence="1 2" key="1">
    <citation type="submission" date="2020-11" db="EMBL/GenBank/DDBJ databases">
        <title>Carbohydrate-dependent, anaerobic sulfur respiration: A novel catabolism in halophilic archaea.</title>
        <authorList>
            <person name="Sorokin D.Y."/>
            <person name="Messina E."/>
            <person name="Smedile F."/>
            <person name="La Cono V."/>
            <person name="Hallsworth J.E."/>
            <person name="Yakimov M.M."/>
        </authorList>
    </citation>
    <scope>NUCLEOTIDE SEQUENCE [LARGE SCALE GENOMIC DNA]</scope>
    <source>
        <strain evidence="1 2">HSR-Est</strain>
    </source>
</reference>
<protein>
    <submittedName>
        <fullName evidence="1">DUF1102 family</fullName>
    </submittedName>
</protein>
<evidence type="ECO:0000313" key="1">
    <source>
        <dbReference type="EMBL" id="QSG16012.1"/>
    </source>
</evidence>
<organism evidence="1 2">
    <name type="scientific">Halapricum desulfuricans</name>
    <dbReference type="NCBI Taxonomy" id="2841257"/>
    <lineage>
        <taxon>Archaea</taxon>
        <taxon>Methanobacteriati</taxon>
        <taxon>Methanobacteriota</taxon>
        <taxon>Stenosarchaea group</taxon>
        <taxon>Halobacteria</taxon>
        <taxon>Halobacteriales</taxon>
        <taxon>Haloarculaceae</taxon>
        <taxon>Halapricum</taxon>
    </lineage>
</organism>
<accession>A0A897NT23</accession>
<keyword evidence="2" id="KW-1185">Reference proteome</keyword>
<sequence>MGSGAFTSVSADRTMSVRVADDSNAFLGLVPGDTGLVEESNGMLQINLDGASTNASGVNFDAVTRIGSHENPADEHAFKIVNQGTQSLMLKMSYYFTNTDWLDGGAGQSFINFTLYDTGDAPTGSSSQSFPIQNGYNKDYPLAQPTGSGFGSNTEGYRFNVGEEYYMVITVDTTGPNASPDDDLSGIAEFVARQETNGGGYDRTNPPI</sequence>
<evidence type="ECO:0000313" key="2">
    <source>
        <dbReference type="Proteomes" id="UP000663292"/>
    </source>
</evidence>
<gene>
    <name evidence="1" type="ORF">HSEST_2502</name>
</gene>
<dbReference type="Proteomes" id="UP000663292">
    <property type="component" value="Chromosome"/>
</dbReference>
<dbReference type="EMBL" id="CP064791">
    <property type="protein sequence ID" value="QSG16012.1"/>
    <property type="molecule type" value="Genomic_DNA"/>
</dbReference>
<proteinExistence type="predicted"/>
<name>A0A897NT23_9EURY</name>